<evidence type="ECO:0000313" key="2">
    <source>
        <dbReference type="Proteomes" id="UP000000493"/>
    </source>
</evidence>
<dbReference type="Proteomes" id="UP000000493">
    <property type="component" value="Chromosome"/>
</dbReference>
<proteinExistence type="predicted"/>
<dbReference type="EMBL" id="CP002859">
    <property type="protein sequence ID" value="AEI49721.1"/>
    <property type="molecule type" value="Genomic_DNA"/>
</dbReference>
<sequence length="81" mass="9253">MMDKRQILHSLLNGDVAALNQLPRITLFCTTDNHSNGICQVTPPYGQTLPKWAKPEMTKEEIEAARTNHNVLFIIIEKTYE</sequence>
<organism evidence="1 2">
    <name type="scientific">Runella slithyformis (strain ATCC 29530 / DSM 19594 / LMG 11500 / NCIMB 11436 / LSU 4)</name>
    <dbReference type="NCBI Taxonomy" id="761193"/>
    <lineage>
        <taxon>Bacteria</taxon>
        <taxon>Pseudomonadati</taxon>
        <taxon>Bacteroidota</taxon>
        <taxon>Cytophagia</taxon>
        <taxon>Cytophagales</taxon>
        <taxon>Spirosomataceae</taxon>
        <taxon>Runella</taxon>
    </lineage>
</organism>
<evidence type="ECO:0000313" key="1">
    <source>
        <dbReference type="EMBL" id="AEI49721.1"/>
    </source>
</evidence>
<keyword evidence="2" id="KW-1185">Reference proteome</keyword>
<reference evidence="2" key="1">
    <citation type="submission" date="2011-06" db="EMBL/GenBank/DDBJ databases">
        <title>The complete genome of chromosome of Runella slithyformis DSM 19594.</title>
        <authorList>
            <consortium name="US DOE Joint Genome Institute (JGI-PGF)"/>
            <person name="Lucas S."/>
            <person name="Han J."/>
            <person name="Lapidus A."/>
            <person name="Bruce D."/>
            <person name="Goodwin L."/>
            <person name="Pitluck S."/>
            <person name="Peters L."/>
            <person name="Kyrpides N."/>
            <person name="Mavromatis K."/>
            <person name="Ivanova N."/>
            <person name="Ovchinnikova G."/>
            <person name="Zhang X."/>
            <person name="Misra M."/>
            <person name="Detter J.C."/>
            <person name="Tapia R."/>
            <person name="Han C."/>
            <person name="Land M."/>
            <person name="Hauser L."/>
            <person name="Markowitz V."/>
            <person name="Cheng J.-F."/>
            <person name="Hugenholtz P."/>
            <person name="Woyke T."/>
            <person name="Wu D."/>
            <person name="Tindall B."/>
            <person name="Faehrich R."/>
            <person name="Brambilla E."/>
            <person name="Klenk H.-P."/>
            <person name="Eisen J.A."/>
        </authorList>
    </citation>
    <scope>NUCLEOTIDE SEQUENCE [LARGE SCALE GENOMIC DNA]</scope>
    <source>
        <strain evidence="2">ATCC 29530 / DSM 19594 / LMG 11500 / NCIMB 11436 / LSU 4</strain>
    </source>
</reference>
<gene>
    <name evidence="1" type="ordered locus">Runsl_3353</name>
</gene>
<protein>
    <submittedName>
        <fullName evidence="1">Uncharacterized protein</fullName>
    </submittedName>
</protein>
<name>A0A7U4E6L5_RUNSL</name>
<dbReference type="KEGG" id="rsi:Runsl_3353"/>
<dbReference type="AlphaFoldDB" id="A0A7U4E6L5"/>
<dbReference type="RefSeq" id="WP_013929026.1">
    <property type="nucleotide sequence ID" value="NC_015703.1"/>
</dbReference>
<reference evidence="1 2" key="2">
    <citation type="journal article" date="2012" name="Stand. Genomic Sci.">
        <title>Complete genome sequence of the aquatic bacterium Runella slithyformis type strain (LSU 4(T)).</title>
        <authorList>
            <person name="Copeland A."/>
            <person name="Zhang X."/>
            <person name="Misra M."/>
            <person name="Lapidus A."/>
            <person name="Nolan M."/>
            <person name="Lucas S."/>
            <person name="Deshpande S."/>
            <person name="Cheng J.F."/>
            <person name="Tapia R."/>
            <person name="Goodwin L.A."/>
            <person name="Pitluck S."/>
            <person name="Liolios K."/>
            <person name="Pagani I."/>
            <person name="Ivanova N."/>
            <person name="Mikhailova N."/>
            <person name="Pati A."/>
            <person name="Chen A."/>
            <person name="Palaniappan K."/>
            <person name="Land M."/>
            <person name="Hauser L."/>
            <person name="Pan C."/>
            <person name="Jeffries C.D."/>
            <person name="Detter J.C."/>
            <person name="Brambilla E.M."/>
            <person name="Rohde M."/>
            <person name="Djao O.D."/>
            <person name="Goker M."/>
            <person name="Sikorski J."/>
            <person name="Tindall B.J."/>
            <person name="Woyke T."/>
            <person name="Bristow J."/>
            <person name="Eisen J.A."/>
            <person name="Markowitz V."/>
            <person name="Hugenholtz P."/>
            <person name="Kyrpides N.C."/>
            <person name="Klenk H.P."/>
            <person name="Mavromatis K."/>
        </authorList>
    </citation>
    <scope>NUCLEOTIDE SEQUENCE [LARGE SCALE GENOMIC DNA]</scope>
    <source>
        <strain evidence="2">ATCC 29530 / DSM 19594 / LMG 11500 / NCIMB 11436 / LSU 4</strain>
    </source>
</reference>
<accession>A0A7U4E6L5</accession>